<reference evidence="2 3" key="1">
    <citation type="journal article" date="2022" name="Front. Microbiol.">
        <title>High genomic differentiation and limited gene flow indicate recent cryptic speciation within the genus Laspinema (cyanobacteria).</title>
        <authorList>
            <person name="Stanojkovic A."/>
            <person name="Skoupy S."/>
            <person name="Skaloud P."/>
            <person name="Dvorak P."/>
        </authorList>
    </citation>
    <scope>NUCLEOTIDE SEQUENCE [LARGE SCALE GENOMIC DNA]</scope>
    <source>
        <strain evidence="2 3">D3b</strain>
    </source>
</reference>
<dbReference type="RefSeq" id="WP_261236836.1">
    <property type="nucleotide sequence ID" value="NZ_JAMXFA010000037.1"/>
</dbReference>
<evidence type="ECO:0000256" key="1">
    <source>
        <dbReference type="SAM" id="Phobius"/>
    </source>
</evidence>
<feature type="transmembrane region" description="Helical" evidence="1">
    <location>
        <begin position="83"/>
        <end position="107"/>
    </location>
</feature>
<accession>A0ABT2NEZ9</accession>
<keyword evidence="1" id="KW-0812">Transmembrane</keyword>
<feature type="transmembrane region" description="Helical" evidence="1">
    <location>
        <begin position="160"/>
        <end position="182"/>
    </location>
</feature>
<keyword evidence="1" id="KW-1133">Transmembrane helix</keyword>
<dbReference type="EMBL" id="JAMXFA010000037">
    <property type="protein sequence ID" value="MCT7980414.1"/>
    <property type="molecule type" value="Genomic_DNA"/>
</dbReference>
<feature type="transmembrane region" description="Helical" evidence="1">
    <location>
        <begin position="44"/>
        <end position="62"/>
    </location>
</feature>
<sequence>MKLSITSHKKRLDRIDRSPSVKQLSWIASFLLVMSAITHLSLFVFLKILLVFSAALTLEGEINRKKAQKPRFRWKSPVIPSQILIFIAVFLVWWLDIFSGAAMAQFFQGGEDWMSQQFPEAGEVVPLVFNVLRGIFLIYLAIALVRVINAVRQDEDWQTLARQPLIILIAVTLGDVLTNLIVGGGGGA</sequence>
<proteinExistence type="predicted"/>
<protein>
    <submittedName>
        <fullName evidence="2">Uncharacterized protein</fullName>
    </submittedName>
</protein>
<gene>
    <name evidence="2" type="ORF">NG792_22075</name>
</gene>
<name>A0ABT2NEZ9_9CYAN</name>
<organism evidence="2 3">
    <name type="scientific">Laspinema olomoucense D3b</name>
    <dbReference type="NCBI Taxonomy" id="2953688"/>
    <lineage>
        <taxon>Bacteria</taxon>
        <taxon>Bacillati</taxon>
        <taxon>Cyanobacteriota</taxon>
        <taxon>Cyanophyceae</taxon>
        <taxon>Oscillatoriophycideae</taxon>
        <taxon>Oscillatoriales</taxon>
        <taxon>Laspinemataceae</taxon>
        <taxon>Laspinema</taxon>
        <taxon>Laspinema olomoucense</taxon>
    </lineage>
</organism>
<keyword evidence="3" id="KW-1185">Reference proteome</keyword>
<evidence type="ECO:0000313" key="2">
    <source>
        <dbReference type="EMBL" id="MCT7980414.1"/>
    </source>
</evidence>
<evidence type="ECO:0000313" key="3">
    <source>
        <dbReference type="Proteomes" id="UP001525961"/>
    </source>
</evidence>
<comment type="caution">
    <text evidence="2">The sequence shown here is derived from an EMBL/GenBank/DDBJ whole genome shotgun (WGS) entry which is preliminary data.</text>
</comment>
<feature type="transmembrane region" description="Helical" evidence="1">
    <location>
        <begin position="127"/>
        <end position="148"/>
    </location>
</feature>
<keyword evidence="1" id="KW-0472">Membrane</keyword>
<dbReference type="Proteomes" id="UP001525961">
    <property type="component" value="Unassembled WGS sequence"/>
</dbReference>